<name>I8UB37_9BACL</name>
<feature type="transmembrane region" description="Helical" evidence="1">
    <location>
        <begin position="20"/>
        <end position="38"/>
    </location>
</feature>
<dbReference type="EMBL" id="AKKV01000039">
    <property type="protein sequence ID" value="EIT84150.1"/>
    <property type="molecule type" value="Genomic_DNA"/>
</dbReference>
<dbReference type="PATRIC" id="fig|1196324.3.peg.3461"/>
<dbReference type="OrthoDB" id="2987718at2"/>
<evidence type="ECO:0000313" key="3">
    <source>
        <dbReference type="Proteomes" id="UP000004080"/>
    </source>
</evidence>
<sequence>MKLKFWKHRISTLRKELKFLFIIAIGSVLIIDLWLSNVPEWFPFGAELGALYYKICLAYITGLIFYFINVHLESERSKVKTFKYIHNKVAKIRKLCDTLIQSLRDAYPVPEGTDFKSITEEITFLCNNINPQLPFKFGGWYDMKFDHWFAAIDFIEKENKELTRDLLFVRESIKSDILVILTDIDDNISSAINLRHGQPSGNTDLNTYSYGMTVYQKLCDKLKDSLRDQYKYYQIEYNDSFGNKKETEQENE</sequence>
<dbReference type="RefSeq" id="WP_007203458.1">
    <property type="nucleotide sequence ID" value="NZ_AKKV01000039.1"/>
</dbReference>
<keyword evidence="1" id="KW-1133">Transmembrane helix</keyword>
<keyword evidence="1" id="KW-0812">Transmembrane</keyword>
<keyword evidence="1" id="KW-0472">Membrane</keyword>
<reference evidence="2 3" key="1">
    <citation type="journal article" date="2012" name="J. Bacteriol.">
        <title>Genome of Bacillus macauensis ZFHKF-1, a Long-Chain-Forming Bacterium.</title>
        <authorList>
            <person name="Cai L."/>
            <person name="Zhang T."/>
        </authorList>
    </citation>
    <scope>NUCLEOTIDE SEQUENCE [LARGE SCALE GENOMIC DNA]</scope>
    <source>
        <strain evidence="2 3">ZFHKF-1</strain>
    </source>
</reference>
<dbReference type="AlphaFoldDB" id="I8UB37"/>
<organism evidence="2 3">
    <name type="scientific">Fictibacillus macauensis ZFHKF-1</name>
    <dbReference type="NCBI Taxonomy" id="1196324"/>
    <lineage>
        <taxon>Bacteria</taxon>
        <taxon>Bacillati</taxon>
        <taxon>Bacillota</taxon>
        <taxon>Bacilli</taxon>
        <taxon>Bacillales</taxon>
        <taxon>Fictibacillaceae</taxon>
        <taxon>Fictibacillus</taxon>
    </lineage>
</organism>
<evidence type="ECO:0000256" key="1">
    <source>
        <dbReference type="SAM" id="Phobius"/>
    </source>
</evidence>
<keyword evidence="3" id="KW-1185">Reference proteome</keyword>
<accession>I8UB37</accession>
<protein>
    <submittedName>
        <fullName evidence="2">Uncharacterized protein</fullName>
    </submittedName>
</protein>
<gene>
    <name evidence="2" type="ORF">A374_16934</name>
</gene>
<proteinExistence type="predicted"/>
<comment type="caution">
    <text evidence="2">The sequence shown here is derived from an EMBL/GenBank/DDBJ whole genome shotgun (WGS) entry which is preliminary data.</text>
</comment>
<feature type="transmembrane region" description="Helical" evidence="1">
    <location>
        <begin position="50"/>
        <end position="68"/>
    </location>
</feature>
<dbReference type="Proteomes" id="UP000004080">
    <property type="component" value="Unassembled WGS sequence"/>
</dbReference>
<evidence type="ECO:0000313" key="2">
    <source>
        <dbReference type="EMBL" id="EIT84150.1"/>
    </source>
</evidence>